<evidence type="ECO:0000313" key="9">
    <source>
        <dbReference type="Proteomes" id="UP000199032"/>
    </source>
</evidence>
<organism evidence="8 9">
    <name type="scientific">Candidatus Nitrospira nitrosa</name>
    <dbReference type="NCBI Taxonomy" id="1742972"/>
    <lineage>
        <taxon>Bacteria</taxon>
        <taxon>Pseudomonadati</taxon>
        <taxon>Nitrospirota</taxon>
        <taxon>Nitrospiria</taxon>
        <taxon>Nitrospirales</taxon>
        <taxon>Nitrospiraceae</taxon>
        <taxon>Nitrospira</taxon>
    </lineage>
</organism>
<keyword evidence="5 7" id="KW-0472">Membrane</keyword>
<dbReference type="SUPFAM" id="SSF81345">
    <property type="entry name" value="ABC transporter involved in vitamin B12 uptake, BtuC"/>
    <property type="match status" value="1"/>
</dbReference>
<dbReference type="Gene3D" id="1.10.3470.10">
    <property type="entry name" value="ABC transporter involved in vitamin B12 uptake, BtuC"/>
    <property type="match status" value="1"/>
</dbReference>
<dbReference type="EMBL" id="CZQA01000001">
    <property type="protein sequence ID" value="CUS33635.1"/>
    <property type="molecule type" value="Genomic_DNA"/>
</dbReference>
<dbReference type="PANTHER" id="PTHR30477:SF13">
    <property type="entry name" value="IRON TRANSPORT SYSTEM MEMBRANE PROTEIN HI_0360-RELATED"/>
    <property type="match status" value="1"/>
</dbReference>
<dbReference type="AlphaFoldDB" id="A0A0S4L7F9"/>
<feature type="transmembrane region" description="Helical" evidence="7">
    <location>
        <begin position="170"/>
        <end position="187"/>
    </location>
</feature>
<proteinExistence type="inferred from homology"/>
<comment type="subcellular location">
    <subcellularLocation>
        <location evidence="6">Cell membrane</location>
        <topology evidence="6">Multi-pass membrane protein</topology>
    </subcellularLocation>
    <subcellularLocation>
        <location evidence="1">Membrane</location>
        <topology evidence="1">Multi-pass membrane protein</topology>
    </subcellularLocation>
</comment>
<evidence type="ECO:0000256" key="1">
    <source>
        <dbReference type="ARBA" id="ARBA00004141"/>
    </source>
</evidence>
<keyword evidence="9" id="KW-1185">Reference proteome</keyword>
<dbReference type="PANTHER" id="PTHR30477">
    <property type="entry name" value="ABC-TRANSPORTER METAL-BINDING PROTEIN"/>
    <property type="match status" value="1"/>
</dbReference>
<evidence type="ECO:0000256" key="3">
    <source>
        <dbReference type="ARBA" id="ARBA00022692"/>
    </source>
</evidence>
<dbReference type="STRING" id="1742972.COMA1_11267"/>
<dbReference type="InterPro" id="IPR037294">
    <property type="entry name" value="ABC_BtuC-like"/>
</dbReference>
<dbReference type="GO" id="GO:0043190">
    <property type="term" value="C:ATP-binding cassette (ABC) transporter complex"/>
    <property type="evidence" value="ECO:0007669"/>
    <property type="project" value="InterPro"/>
</dbReference>
<dbReference type="Proteomes" id="UP000199032">
    <property type="component" value="Unassembled WGS sequence"/>
</dbReference>
<evidence type="ECO:0000256" key="5">
    <source>
        <dbReference type="ARBA" id="ARBA00023136"/>
    </source>
</evidence>
<dbReference type="OrthoDB" id="9778117at2"/>
<feature type="transmembrane region" description="Helical" evidence="7">
    <location>
        <begin position="132"/>
        <end position="150"/>
    </location>
</feature>
<dbReference type="GO" id="GO:0010043">
    <property type="term" value="P:response to zinc ion"/>
    <property type="evidence" value="ECO:0007669"/>
    <property type="project" value="TreeGrafter"/>
</dbReference>
<keyword evidence="6" id="KW-0813">Transport</keyword>
<evidence type="ECO:0000256" key="7">
    <source>
        <dbReference type="SAM" id="Phobius"/>
    </source>
</evidence>
<feature type="transmembrane region" description="Helical" evidence="7">
    <location>
        <begin position="246"/>
        <end position="263"/>
    </location>
</feature>
<evidence type="ECO:0000256" key="6">
    <source>
        <dbReference type="RuleBase" id="RU003943"/>
    </source>
</evidence>
<dbReference type="Pfam" id="PF00950">
    <property type="entry name" value="ABC-3"/>
    <property type="match status" value="1"/>
</dbReference>
<feature type="transmembrane region" description="Helical" evidence="7">
    <location>
        <begin position="91"/>
        <end position="112"/>
    </location>
</feature>
<sequence>MLDLLAYDFMQRSLLAAAMVGGLCSVIGVFVVLRGLAFVGAGTSHAAFAGVALGYLMGWPPLLLAILFGLATVWITGWVEERGRMKLDVSIGILYTTTMALGILFIGLMKTYNAEVYGYLFGSVLSVTPEELRIIGALSVLVLSLLLLFAKELYFIAFDQEMAEASGVPARQMFFLLLTLVALTVVVSLKTVGAILVFAMILIPASTAYQLTHSLRTLTVYSALIGITTSVCGVLISAIWDIPSGPAIVLLATAIFFTAILLSPKRVKRTGVVHTH</sequence>
<reference evidence="8 9" key="1">
    <citation type="submission" date="2015-10" db="EMBL/GenBank/DDBJ databases">
        <authorList>
            <person name="Gilbert D.G."/>
        </authorList>
    </citation>
    <scope>NUCLEOTIDE SEQUENCE [LARGE SCALE GENOMIC DNA]</scope>
    <source>
        <strain evidence="8">COMA1</strain>
    </source>
</reference>
<gene>
    <name evidence="8" type="primary">mntC</name>
    <name evidence="8" type="ORF">COMA1_11267</name>
</gene>
<protein>
    <submittedName>
        <fullName evidence="8">Manganese transport system, permease component</fullName>
    </submittedName>
</protein>
<feature type="transmembrane region" description="Helical" evidence="7">
    <location>
        <begin position="12"/>
        <end position="33"/>
    </location>
</feature>
<dbReference type="GO" id="GO:0055085">
    <property type="term" value="P:transmembrane transport"/>
    <property type="evidence" value="ECO:0007669"/>
    <property type="project" value="InterPro"/>
</dbReference>
<accession>A0A0S4L7F9</accession>
<evidence type="ECO:0000256" key="2">
    <source>
        <dbReference type="ARBA" id="ARBA00008034"/>
    </source>
</evidence>
<dbReference type="InterPro" id="IPR001626">
    <property type="entry name" value="ABC_TroCD"/>
</dbReference>
<evidence type="ECO:0000313" key="8">
    <source>
        <dbReference type="EMBL" id="CUS33635.1"/>
    </source>
</evidence>
<keyword evidence="4 7" id="KW-1133">Transmembrane helix</keyword>
<evidence type="ECO:0000256" key="4">
    <source>
        <dbReference type="ARBA" id="ARBA00022989"/>
    </source>
</evidence>
<keyword evidence="3 6" id="KW-0812">Transmembrane</keyword>
<comment type="similarity">
    <text evidence="2 6">Belongs to the ABC-3 integral membrane protein family.</text>
</comment>
<dbReference type="CDD" id="cd06550">
    <property type="entry name" value="TM_ABC_iron-siderophores_like"/>
    <property type="match status" value="1"/>
</dbReference>
<name>A0A0S4L7F9_9BACT</name>
<feature type="transmembrane region" description="Helical" evidence="7">
    <location>
        <begin position="218"/>
        <end position="240"/>
    </location>
</feature>